<dbReference type="Proteomes" id="UP000054928">
    <property type="component" value="Unassembled WGS sequence"/>
</dbReference>
<evidence type="ECO:0000313" key="2">
    <source>
        <dbReference type="Proteomes" id="UP000054928"/>
    </source>
</evidence>
<proteinExistence type="predicted"/>
<reference evidence="2" key="1">
    <citation type="submission" date="2014-09" db="EMBL/GenBank/DDBJ databases">
        <authorList>
            <person name="Sharma Rahul"/>
            <person name="Thines Marco"/>
        </authorList>
    </citation>
    <scope>NUCLEOTIDE SEQUENCE [LARGE SCALE GENOMIC DNA]</scope>
</reference>
<dbReference type="GeneID" id="36410209"/>
<dbReference type="AlphaFoldDB" id="A0A0P1B538"/>
<dbReference type="EMBL" id="CCYD01003042">
    <property type="protein sequence ID" value="CEG48772.1"/>
    <property type="molecule type" value="Genomic_DNA"/>
</dbReference>
<organism evidence="1 2">
    <name type="scientific">Plasmopara halstedii</name>
    <name type="common">Downy mildew of sunflower</name>
    <dbReference type="NCBI Taxonomy" id="4781"/>
    <lineage>
        <taxon>Eukaryota</taxon>
        <taxon>Sar</taxon>
        <taxon>Stramenopiles</taxon>
        <taxon>Oomycota</taxon>
        <taxon>Peronosporomycetes</taxon>
        <taxon>Peronosporales</taxon>
        <taxon>Peronosporaceae</taxon>
        <taxon>Plasmopara</taxon>
    </lineage>
</organism>
<name>A0A0P1B538_PLAHL</name>
<sequence>MHYRLSGMTHQIYNILENKRLCKNLCDAFVSYNDTSVIQRNTQIKQHTTASSSNDNMAKKMICCRRQSRPSLIYH</sequence>
<accession>A0A0P1B538</accession>
<dbReference type="RefSeq" id="XP_024585141.1">
    <property type="nucleotide sequence ID" value="XM_024719886.2"/>
</dbReference>
<keyword evidence="2" id="KW-1185">Reference proteome</keyword>
<evidence type="ECO:0000313" key="1">
    <source>
        <dbReference type="EMBL" id="CEG48772.1"/>
    </source>
</evidence>
<protein>
    <submittedName>
        <fullName evidence="1">Uncharacterized protein</fullName>
    </submittedName>
</protein>